<evidence type="ECO:0000256" key="4">
    <source>
        <dbReference type="ARBA" id="ARBA00022729"/>
    </source>
</evidence>
<organism evidence="9 10">
    <name type="scientific">Polarella glacialis</name>
    <name type="common">Dinoflagellate</name>
    <dbReference type="NCBI Taxonomy" id="89957"/>
    <lineage>
        <taxon>Eukaryota</taxon>
        <taxon>Sar</taxon>
        <taxon>Alveolata</taxon>
        <taxon>Dinophyceae</taxon>
        <taxon>Suessiales</taxon>
        <taxon>Suessiaceae</taxon>
        <taxon>Polarella</taxon>
    </lineage>
</organism>
<evidence type="ECO:0000256" key="5">
    <source>
        <dbReference type="ARBA" id="ARBA00022801"/>
    </source>
</evidence>
<evidence type="ECO:0000313" key="9">
    <source>
        <dbReference type="EMBL" id="CAE8687210.1"/>
    </source>
</evidence>
<dbReference type="InterPro" id="IPR043595">
    <property type="entry name" value="FaeB/C/D"/>
</dbReference>
<dbReference type="Proteomes" id="UP000626109">
    <property type="component" value="Unassembled WGS sequence"/>
</dbReference>
<keyword evidence="3" id="KW-0858">Xylan degradation</keyword>
<keyword evidence="2" id="KW-0964">Secreted</keyword>
<reference evidence="9" key="1">
    <citation type="submission" date="2021-02" db="EMBL/GenBank/DDBJ databases">
        <authorList>
            <person name="Dougan E. K."/>
            <person name="Rhodes N."/>
            <person name="Thang M."/>
            <person name="Chan C."/>
        </authorList>
    </citation>
    <scope>NUCLEOTIDE SEQUENCE</scope>
</reference>
<dbReference type="AlphaFoldDB" id="A0A813JX99"/>
<dbReference type="EMBL" id="CAJNNW010026713">
    <property type="protein sequence ID" value="CAE8687210.1"/>
    <property type="molecule type" value="Genomic_DNA"/>
</dbReference>
<comment type="caution">
    <text evidence="9">The sequence shown here is derived from an EMBL/GenBank/DDBJ whole genome shotgun (WGS) entry which is preliminary data.</text>
</comment>
<sequence length="378" mass="40267">MVLLILVCCVICVSADTSTLWGPLPDKVPDDQQQQQHLRQLQSVAAHFTSHTIESGGTTREFKVYIPSGMRQAATPPAGLVMFFHGYTSSVESTCGSGGPYFFNPVQNADDHNFIAVCPQGLGGSKSGLNCEGCCGAPAMSGVDDVRFVSEMMDNLRDVTLPGLGVSYPTKNVLAIGHSTGGLFAYRLGCELSGRIDGVAPVGAAWDYVFGYPNPMTWPARCAGKGVSVWNAMGTIDYFTTATTAKAKWRTYSENVLACSPESVQVTRPSSTVECTRYSSCAGIMRSQLCIYDGMGHVVTQMDSVHNVESTKSAWNFLTNSSSLLPALLPTPVPSSTTTPLPTLMPSTTRSATQFASSVSQVDAKGICFFLLGLAMLV</sequence>
<gene>
    <name evidence="9" type="ORF">PGLA2088_LOCUS25364</name>
</gene>
<comment type="subcellular location">
    <subcellularLocation>
        <location evidence="1">Secreted</location>
    </subcellularLocation>
</comment>
<evidence type="ECO:0000256" key="7">
    <source>
        <dbReference type="ARBA" id="ARBA00023326"/>
    </source>
</evidence>
<dbReference type="SUPFAM" id="SSF53474">
    <property type="entry name" value="alpha/beta-Hydrolases"/>
    <property type="match status" value="1"/>
</dbReference>
<evidence type="ECO:0000256" key="1">
    <source>
        <dbReference type="ARBA" id="ARBA00004613"/>
    </source>
</evidence>
<proteinExistence type="predicted"/>
<keyword evidence="4 8" id="KW-0732">Signal</keyword>
<dbReference type="PANTHER" id="PTHR38050:SF2">
    <property type="entry name" value="FERULOYL ESTERASE C-RELATED"/>
    <property type="match status" value="1"/>
</dbReference>
<protein>
    <recommendedName>
        <fullName evidence="11">Feruloyl esterase</fullName>
    </recommendedName>
</protein>
<dbReference type="GO" id="GO:0005576">
    <property type="term" value="C:extracellular region"/>
    <property type="evidence" value="ECO:0007669"/>
    <property type="project" value="UniProtKB-SubCell"/>
</dbReference>
<evidence type="ECO:0000313" key="10">
    <source>
        <dbReference type="Proteomes" id="UP000626109"/>
    </source>
</evidence>
<dbReference type="GO" id="GO:0045493">
    <property type="term" value="P:xylan catabolic process"/>
    <property type="evidence" value="ECO:0007669"/>
    <property type="project" value="UniProtKB-KW"/>
</dbReference>
<name>A0A813JX99_POLGL</name>
<evidence type="ECO:0008006" key="11">
    <source>
        <dbReference type="Google" id="ProtNLM"/>
    </source>
</evidence>
<evidence type="ECO:0000256" key="3">
    <source>
        <dbReference type="ARBA" id="ARBA00022651"/>
    </source>
</evidence>
<evidence type="ECO:0000256" key="2">
    <source>
        <dbReference type="ARBA" id="ARBA00022525"/>
    </source>
</evidence>
<dbReference type="GO" id="GO:0030600">
    <property type="term" value="F:feruloyl esterase activity"/>
    <property type="evidence" value="ECO:0007669"/>
    <property type="project" value="InterPro"/>
</dbReference>
<evidence type="ECO:0000256" key="8">
    <source>
        <dbReference type="SAM" id="SignalP"/>
    </source>
</evidence>
<keyword evidence="5" id="KW-0378">Hydrolase</keyword>
<dbReference type="Gene3D" id="3.40.50.1820">
    <property type="entry name" value="alpha/beta hydrolase"/>
    <property type="match status" value="1"/>
</dbReference>
<feature type="signal peptide" evidence="8">
    <location>
        <begin position="1"/>
        <end position="15"/>
    </location>
</feature>
<dbReference type="PANTHER" id="PTHR38050">
    <property type="match status" value="1"/>
</dbReference>
<feature type="chain" id="PRO_5032734311" description="Feruloyl esterase" evidence="8">
    <location>
        <begin position="16"/>
        <end position="378"/>
    </location>
</feature>
<accession>A0A813JX99</accession>
<keyword evidence="6" id="KW-0119">Carbohydrate metabolism</keyword>
<evidence type="ECO:0000256" key="6">
    <source>
        <dbReference type="ARBA" id="ARBA00023277"/>
    </source>
</evidence>
<dbReference type="InterPro" id="IPR029058">
    <property type="entry name" value="AB_hydrolase_fold"/>
</dbReference>
<keyword evidence="7" id="KW-0624">Polysaccharide degradation</keyword>